<protein>
    <submittedName>
        <fullName evidence="1">Uncharacterized protein</fullName>
    </submittedName>
</protein>
<comment type="caution">
    <text evidence="1">The sequence shown here is derived from an EMBL/GenBank/DDBJ whole genome shotgun (WGS) entry which is preliminary data.</text>
</comment>
<organism evidence="1 2">
    <name type="scientific">Melastoma candidum</name>
    <dbReference type="NCBI Taxonomy" id="119954"/>
    <lineage>
        <taxon>Eukaryota</taxon>
        <taxon>Viridiplantae</taxon>
        <taxon>Streptophyta</taxon>
        <taxon>Embryophyta</taxon>
        <taxon>Tracheophyta</taxon>
        <taxon>Spermatophyta</taxon>
        <taxon>Magnoliopsida</taxon>
        <taxon>eudicotyledons</taxon>
        <taxon>Gunneridae</taxon>
        <taxon>Pentapetalae</taxon>
        <taxon>rosids</taxon>
        <taxon>malvids</taxon>
        <taxon>Myrtales</taxon>
        <taxon>Melastomataceae</taxon>
        <taxon>Melastomatoideae</taxon>
        <taxon>Melastomateae</taxon>
        <taxon>Melastoma</taxon>
    </lineage>
</organism>
<gene>
    <name evidence="1" type="ORF">MLD38_014513</name>
</gene>
<dbReference type="Proteomes" id="UP001057402">
    <property type="component" value="Chromosome 4"/>
</dbReference>
<accession>A0ACB9RCZ5</accession>
<keyword evidence="2" id="KW-1185">Reference proteome</keyword>
<evidence type="ECO:0000313" key="2">
    <source>
        <dbReference type="Proteomes" id="UP001057402"/>
    </source>
</evidence>
<dbReference type="EMBL" id="CM042883">
    <property type="protein sequence ID" value="KAI4376795.1"/>
    <property type="molecule type" value="Genomic_DNA"/>
</dbReference>
<proteinExistence type="predicted"/>
<sequence length="177" mass="19377">MGVLRNVEVVKFDKEFALRKPRSLSKLKEFGDLVAARIEELDGDGGVIIDLGDLKWLVEQPPVAGVIVTVQLQQQQLVSDKGKLVVAEVAKLLARFEKSGGGRVWVIGTATCETYLRCQVYHPTMEKDWDLQALSIAARSAGPRMFPRYGANGIANPSAQPLSTLRNFTTTTSLVPP</sequence>
<evidence type="ECO:0000313" key="1">
    <source>
        <dbReference type="EMBL" id="KAI4376795.1"/>
    </source>
</evidence>
<name>A0ACB9RCZ5_9MYRT</name>
<reference evidence="2" key="1">
    <citation type="journal article" date="2023" name="Front. Plant Sci.">
        <title>Chromosomal-level genome assembly of Melastoma candidum provides insights into trichome evolution.</title>
        <authorList>
            <person name="Zhong Y."/>
            <person name="Wu W."/>
            <person name="Sun C."/>
            <person name="Zou P."/>
            <person name="Liu Y."/>
            <person name="Dai S."/>
            <person name="Zhou R."/>
        </authorList>
    </citation>
    <scope>NUCLEOTIDE SEQUENCE [LARGE SCALE GENOMIC DNA]</scope>
</reference>